<name>A0AAV6GH44_9TELE</name>
<feature type="compositionally biased region" description="Basic and acidic residues" evidence="1">
    <location>
        <begin position="42"/>
        <end position="54"/>
    </location>
</feature>
<proteinExistence type="predicted"/>
<dbReference type="InterPro" id="IPR019535">
    <property type="entry name" value="ICE2_C"/>
</dbReference>
<feature type="compositionally biased region" description="Basic and acidic residues" evidence="1">
    <location>
        <begin position="457"/>
        <end position="468"/>
    </location>
</feature>
<feature type="domain" description="Little elongation complex subunit 2 C-terminal" evidence="2">
    <location>
        <begin position="697"/>
        <end position="901"/>
    </location>
</feature>
<reference evidence="3" key="1">
    <citation type="submission" date="2020-10" db="EMBL/GenBank/DDBJ databases">
        <title>Chromosome-scale genome assembly of the Allis shad, Alosa alosa.</title>
        <authorList>
            <person name="Margot Z."/>
            <person name="Christophe K."/>
            <person name="Cabau C."/>
            <person name="Louis A."/>
            <person name="Berthelot C."/>
            <person name="Parey E."/>
            <person name="Roest Crollius H."/>
            <person name="Montfort J."/>
            <person name="Robinson-Rechavi M."/>
            <person name="Bucao C."/>
            <person name="Bouchez O."/>
            <person name="Gislard M."/>
            <person name="Lluch J."/>
            <person name="Milhes M."/>
            <person name="Lampietro C."/>
            <person name="Lopez Roques C."/>
            <person name="Donnadieu C."/>
            <person name="Braasch I."/>
            <person name="Desvignes T."/>
            <person name="Postlethwait J."/>
            <person name="Bobe J."/>
            <person name="Guiguen Y."/>
        </authorList>
    </citation>
    <scope>NUCLEOTIDE SEQUENCE</scope>
    <source>
        <strain evidence="3">M-15738</strain>
        <tissue evidence="3">Blood</tissue>
    </source>
</reference>
<gene>
    <name evidence="3" type="ORF">AALO_G00148720</name>
</gene>
<dbReference type="PANTHER" id="PTHR14633:SF3">
    <property type="entry name" value="LITTLE ELONGATION COMPLEX SUBUNIT 2"/>
    <property type="match status" value="1"/>
</dbReference>
<comment type="caution">
    <text evidence="3">The sequence shown here is derived from an EMBL/GenBank/DDBJ whole genome shotgun (WGS) entry which is preliminary data.</text>
</comment>
<feature type="compositionally biased region" description="Polar residues" evidence="1">
    <location>
        <begin position="617"/>
        <end position="629"/>
    </location>
</feature>
<feature type="compositionally biased region" description="Polar residues" evidence="1">
    <location>
        <begin position="490"/>
        <end position="510"/>
    </location>
</feature>
<evidence type="ECO:0000313" key="3">
    <source>
        <dbReference type="EMBL" id="KAG5273196.1"/>
    </source>
</evidence>
<protein>
    <recommendedName>
        <fullName evidence="2">Little elongation complex subunit 2 C-terminal domain-containing protein</fullName>
    </recommendedName>
</protein>
<dbReference type="GO" id="GO:0042796">
    <property type="term" value="P:snRNA transcription by RNA polymerase III"/>
    <property type="evidence" value="ECO:0007669"/>
    <property type="project" value="TreeGrafter"/>
</dbReference>
<dbReference type="Pfam" id="PF10505">
    <property type="entry name" value="NARG2_C"/>
    <property type="match status" value="1"/>
</dbReference>
<dbReference type="PANTHER" id="PTHR14633">
    <property type="entry name" value="LITTLE ELONGATION COMPLEX SUBUNIT 2"/>
    <property type="match status" value="1"/>
</dbReference>
<feature type="region of interest" description="Disordered" evidence="1">
    <location>
        <begin position="897"/>
        <end position="958"/>
    </location>
</feature>
<dbReference type="GO" id="GO:0042795">
    <property type="term" value="P:snRNA transcription by RNA polymerase II"/>
    <property type="evidence" value="ECO:0007669"/>
    <property type="project" value="TreeGrafter"/>
</dbReference>
<evidence type="ECO:0000259" key="2">
    <source>
        <dbReference type="Pfam" id="PF10505"/>
    </source>
</evidence>
<evidence type="ECO:0000256" key="1">
    <source>
        <dbReference type="SAM" id="MobiDB-lite"/>
    </source>
</evidence>
<feature type="compositionally biased region" description="Acidic residues" evidence="1">
    <location>
        <begin position="64"/>
        <end position="79"/>
    </location>
</feature>
<feature type="compositionally biased region" description="Basic and acidic residues" evidence="1">
    <location>
        <begin position="371"/>
        <end position="381"/>
    </location>
</feature>
<dbReference type="GO" id="GO:0045945">
    <property type="term" value="P:positive regulation of transcription by RNA polymerase III"/>
    <property type="evidence" value="ECO:0007669"/>
    <property type="project" value="TreeGrafter"/>
</dbReference>
<dbReference type="GO" id="GO:0008023">
    <property type="term" value="C:transcription elongation factor complex"/>
    <property type="evidence" value="ECO:0007669"/>
    <property type="project" value="InterPro"/>
</dbReference>
<keyword evidence="4" id="KW-1185">Reference proteome</keyword>
<feature type="region of interest" description="Disordered" evidence="1">
    <location>
        <begin position="611"/>
        <end position="645"/>
    </location>
</feature>
<accession>A0AAV6GH44</accession>
<feature type="compositionally biased region" description="Basic residues" evidence="1">
    <location>
        <begin position="930"/>
        <end position="946"/>
    </location>
</feature>
<feature type="region of interest" description="Disordered" evidence="1">
    <location>
        <begin position="42"/>
        <end position="89"/>
    </location>
</feature>
<dbReference type="AlphaFoldDB" id="A0AAV6GH44"/>
<feature type="compositionally biased region" description="Low complexity" evidence="1">
    <location>
        <begin position="446"/>
        <end position="456"/>
    </location>
</feature>
<dbReference type="Proteomes" id="UP000823561">
    <property type="component" value="Chromosome 11"/>
</dbReference>
<feature type="region of interest" description="Disordered" evidence="1">
    <location>
        <begin position="408"/>
        <end position="596"/>
    </location>
</feature>
<evidence type="ECO:0000313" key="4">
    <source>
        <dbReference type="Proteomes" id="UP000823561"/>
    </source>
</evidence>
<organism evidence="3 4">
    <name type="scientific">Alosa alosa</name>
    <name type="common">allis shad</name>
    <dbReference type="NCBI Taxonomy" id="278164"/>
    <lineage>
        <taxon>Eukaryota</taxon>
        <taxon>Metazoa</taxon>
        <taxon>Chordata</taxon>
        <taxon>Craniata</taxon>
        <taxon>Vertebrata</taxon>
        <taxon>Euteleostomi</taxon>
        <taxon>Actinopterygii</taxon>
        <taxon>Neopterygii</taxon>
        <taxon>Teleostei</taxon>
        <taxon>Clupei</taxon>
        <taxon>Clupeiformes</taxon>
        <taxon>Clupeoidei</taxon>
        <taxon>Clupeidae</taxon>
        <taxon>Alosa</taxon>
    </lineage>
</organism>
<feature type="compositionally biased region" description="Low complexity" evidence="1">
    <location>
        <begin position="947"/>
        <end position="958"/>
    </location>
</feature>
<feature type="region of interest" description="Disordered" evidence="1">
    <location>
        <begin position="367"/>
        <end position="389"/>
    </location>
</feature>
<dbReference type="EMBL" id="JADWDJ010000011">
    <property type="protein sequence ID" value="KAG5273196.1"/>
    <property type="molecule type" value="Genomic_DNA"/>
</dbReference>
<sequence>MELTWTDSPDTSSVFFTRDIYDKFSLAPNIKELWSILHSPKVKAESQEAAEKNQDLPPDPPQLDSDDTSGVDSDHDADENPQVKKNAAKKISEGVLGGKAVVSAQKFPEPRIPYPRFSAVSKHHHYQYINWLRNRSRMLPPQHVVQKIRQEVSEFMGYLQEAARACAEDYNFISQGAAQYCEEYLKSFYDHVRTYPQFYVLQETTSLLGNVYMPNLSLNTEKQLLAMGNIDVGFKTILTKDSQLSVDYDCVNSANPPSKKARDVHKAVSSDETAERLSNKYEPDVCLTRETLVQILDQSAEFTEDWEVPVWVKLNSLTGKKTVYIDPPLLKKDLTVREKNHLFHEESIKLAFKKKVPKPVFFLMTGQLSPEKQRQPKEGQLRKPVATESTDMEFEVDFTELESFGESTPFLKKKTSQNTTEKTEPVRKPSVAEARLSPKASQPRNSPQKLSTSTQSSKKDPAKEDACKLESQGADVDSSWTDVEDDPAEQSDSAVVDTQSEQGDSHASATEQEEETKGFTTAKRSRTASVCSADSDESRLYIDDVPSTGSVSGSAKKPAHPPPPSRAPAASHPRPATPLSPQAGVRANRVVKRPRLEGQCDQLGQILRMQSAMLKPQTPNTSSRTQETSRPAEPRPADTPGHSLVKSSVTSFLEGKEREDGVTHPGPTLTVLHLDNSQKCLLREDLQSCVEDETDFEAPQEGNVLYKLYSLHDLLVLVRSSIPLGHSRTSPSGSHCVVPISVLPKLEYQLSYGAECVTSSEACRLWADTLLNPSTVSYIARINAHTSKLVELQELPSDWMQSISCDFHPARSLNILHHVLKKVTGLAEGRYLLSHRSCMPHFTILKACDAVASARSPYDLQASYSQTPPARTPSAVPWVPVDPNHLLPFHKHHGRVPCTFPLHEPRNPQQGPARPRHPNQQKQSKPLSKAQKRRRKKQAAKQKKGKQAGNSKAKQSPN</sequence>